<dbReference type="GO" id="GO:0016757">
    <property type="term" value="F:glycosyltransferase activity"/>
    <property type="evidence" value="ECO:0007669"/>
    <property type="project" value="UniProtKB-KW"/>
</dbReference>
<proteinExistence type="predicted"/>
<gene>
    <name evidence="2" type="ORF">ACFSJU_05690</name>
</gene>
<dbReference type="EMBL" id="JBHUHZ010000001">
    <property type="protein sequence ID" value="MFD2161877.1"/>
    <property type="molecule type" value="Genomic_DNA"/>
</dbReference>
<dbReference type="CDD" id="cd03801">
    <property type="entry name" value="GT4_PimA-like"/>
    <property type="match status" value="1"/>
</dbReference>
<feature type="domain" description="Glycosyl transferase family 1" evidence="1">
    <location>
        <begin position="184"/>
        <end position="349"/>
    </location>
</feature>
<comment type="caution">
    <text evidence="2">The sequence shown here is derived from an EMBL/GenBank/DDBJ whole genome shotgun (WGS) entry which is preliminary data.</text>
</comment>
<accession>A0ABW4ZJS5</accession>
<sequence>MLIKKKRVLVLGQTPPPYGGQALMLQTLLEGEYKNAQLFHVRLDFSRDFDDMGSFKLYKFWSLFKAIFQTIFYRYYKSADILYYGPAGPNKLGMYRDMLLLAPVRLFFKKTILHTHAGGSSRLYADLNVIAKFFYRIAFFKPDVLITLTNFSHGDDVVLVPKAVFVVPNGIKDEYQFYKFVSTPKLDSKINLLYVGAMYEERGITELVYAVDIIRKRGVDVRLQMMGIFISNDFETKIRALIDKLGLDQYIVFLGTKVGEDKWGVFRDSDIFCFPTYVPSETFGLVLAEAMQFEIPVVATRWNGIPLVFEDGKDGLLIDIKNPQDLADKVEHLARNEKERIKMGQNGRKKYLDRYSIDTFRSKMDIVFSQV</sequence>
<dbReference type="PANTHER" id="PTHR12526">
    <property type="entry name" value="GLYCOSYLTRANSFERASE"/>
    <property type="match status" value="1"/>
</dbReference>
<dbReference type="Pfam" id="PF00534">
    <property type="entry name" value="Glycos_transf_1"/>
    <property type="match status" value="1"/>
</dbReference>
<reference evidence="3" key="1">
    <citation type="journal article" date="2019" name="Int. J. Syst. Evol. Microbiol.">
        <title>The Global Catalogue of Microorganisms (GCM) 10K type strain sequencing project: providing services to taxonomists for standard genome sequencing and annotation.</title>
        <authorList>
            <consortium name="The Broad Institute Genomics Platform"/>
            <consortium name="The Broad Institute Genome Sequencing Center for Infectious Disease"/>
            <person name="Wu L."/>
            <person name="Ma J."/>
        </authorList>
    </citation>
    <scope>NUCLEOTIDE SEQUENCE [LARGE SCALE GENOMIC DNA]</scope>
    <source>
        <strain evidence="3">KCTC 42217</strain>
    </source>
</reference>
<dbReference type="InterPro" id="IPR001296">
    <property type="entry name" value="Glyco_trans_1"/>
</dbReference>
<evidence type="ECO:0000313" key="2">
    <source>
        <dbReference type="EMBL" id="MFD2161877.1"/>
    </source>
</evidence>
<name>A0ABW4ZJS5_9SPHI</name>
<dbReference type="SUPFAM" id="SSF53756">
    <property type="entry name" value="UDP-Glycosyltransferase/glycogen phosphorylase"/>
    <property type="match status" value="1"/>
</dbReference>
<protein>
    <submittedName>
        <fullName evidence="2">Glycosyltransferase family 4 protein</fullName>
        <ecNumber evidence="2">2.4.-.-</ecNumber>
    </submittedName>
</protein>
<keyword evidence="2" id="KW-0328">Glycosyltransferase</keyword>
<dbReference type="Proteomes" id="UP001597387">
    <property type="component" value="Unassembled WGS sequence"/>
</dbReference>
<keyword evidence="2" id="KW-0808">Transferase</keyword>
<dbReference type="EC" id="2.4.-.-" evidence="2"/>
<organism evidence="2 3">
    <name type="scientific">Paradesertivirga mongoliensis</name>
    <dbReference type="NCBI Taxonomy" id="2100740"/>
    <lineage>
        <taxon>Bacteria</taxon>
        <taxon>Pseudomonadati</taxon>
        <taxon>Bacteroidota</taxon>
        <taxon>Sphingobacteriia</taxon>
        <taxon>Sphingobacteriales</taxon>
        <taxon>Sphingobacteriaceae</taxon>
        <taxon>Paradesertivirga</taxon>
    </lineage>
</organism>
<evidence type="ECO:0000313" key="3">
    <source>
        <dbReference type="Proteomes" id="UP001597387"/>
    </source>
</evidence>
<dbReference type="Gene3D" id="3.40.50.2000">
    <property type="entry name" value="Glycogen Phosphorylase B"/>
    <property type="match status" value="2"/>
</dbReference>
<dbReference type="RefSeq" id="WP_255898386.1">
    <property type="nucleotide sequence ID" value="NZ_JAFMZO010000001.1"/>
</dbReference>
<keyword evidence="3" id="KW-1185">Reference proteome</keyword>
<evidence type="ECO:0000259" key="1">
    <source>
        <dbReference type="Pfam" id="PF00534"/>
    </source>
</evidence>